<dbReference type="EC" id="2.7.6.3" evidence="3"/>
<evidence type="ECO:0000313" key="17">
    <source>
        <dbReference type="Proteomes" id="UP000018143"/>
    </source>
</evidence>
<keyword evidence="8" id="KW-0067">ATP-binding</keyword>
<feature type="transmembrane region" description="Helical" evidence="14">
    <location>
        <begin position="63"/>
        <end position="87"/>
    </location>
</feature>
<dbReference type="Gene3D" id="3.30.70.560">
    <property type="entry name" value="7,8-Dihydro-6-hydroxymethylpterin-pyrophosphokinase HPPK"/>
    <property type="match status" value="1"/>
</dbReference>
<accession>T1DV23</accession>
<evidence type="ECO:0000256" key="13">
    <source>
        <dbReference type="SAM" id="MobiDB-lite"/>
    </source>
</evidence>
<dbReference type="Proteomes" id="UP000018143">
    <property type="component" value="Unassembled WGS sequence"/>
</dbReference>
<evidence type="ECO:0000256" key="9">
    <source>
        <dbReference type="ARBA" id="ARBA00022909"/>
    </source>
</evidence>
<name>T1DV23_9HELI</name>
<evidence type="ECO:0000256" key="6">
    <source>
        <dbReference type="ARBA" id="ARBA00022741"/>
    </source>
</evidence>
<evidence type="ECO:0000256" key="10">
    <source>
        <dbReference type="ARBA" id="ARBA00029409"/>
    </source>
</evidence>
<evidence type="ECO:0000256" key="5">
    <source>
        <dbReference type="ARBA" id="ARBA00022679"/>
    </source>
</evidence>
<reference evidence="16 17" key="1">
    <citation type="journal article" date="2013" name="Genome Announc.">
        <title>Draft Genome Sequence of Helicobacter fennelliae Strain MRY12-0050, Isolated from a Bacteremia Patient.</title>
        <authorList>
            <person name="Rimbara E."/>
            <person name="Matsui M."/>
            <person name="Mori S."/>
            <person name="Suzuki S."/>
            <person name="Suzuki M."/>
            <person name="Kim H."/>
            <person name="Sekizuka T."/>
            <person name="Kuroda M."/>
            <person name="Shibayama K."/>
        </authorList>
    </citation>
    <scope>NUCLEOTIDE SEQUENCE [LARGE SCALE GENOMIC DNA]</scope>
    <source>
        <strain evidence="16 17">MRY12-0050</strain>
    </source>
</reference>
<dbReference type="GO" id="GO:0046656">
    <property type="term" value="P:folic acid biosynthetic process"/>
    <property type="evidence" value="ECO:0007669"/>
    <property type="project" value="UniProtKB-KW"/>
</dbReference>
<dbReference type="GO" id="GO:0046654">
    <property type="term" value="P:tetrahydrofolate biosynthetic process"/>
    <property type="evidence" value="ECO:0007669"/>
    <property type="project" value="UniProtKB-UniPathway"/>
</dbReference>
<dbReference type="PANTHER" id="PTHR43071">
    <property type="entry name" value="2-AMINO-4-HYDROXY-6-HYDROXYMETHYLDIHYDROPTERIDINE PYROPHOSPHOKINASE"/>
    <property type="match status" value="1"/>
</dbReference>
<feature type="domain" description="7,8-dihydro-6-hydroxymethylpterin-pyrophosphokinase" evidence="15">
    <location>
        <begin position="150"/>
        <end position="161"/>
    </location>
</feature>
<keyword evidence="14" id="KW-0812">Transmembrane</keyword>
<dbReference type="RefSeq" id="WP_023946542.1">
    <property type="nucleotide sequence ID" value="NZ_BASD01000004.1"/>
</dbReference>
<keyword evidence="14" id="KW-0472">Membrane</keyword>
<protein>
    <recommendedName>
        <fullName evidence="4">2-amino-4-hydroxy-6-hydroxymethyldihydropteridine pyrophosphokinase</fullName>
        <ecNumber evidence="3">2.7.6.3</ecNumber>
    </recommendedName>
    <alternativeName>
        <fullName evidence="11">6-hydroxymethyl-7,8-dihydropterin pyrophosphokinase</fullName>
    </alternativeName>
    <alternativeName>
        <fullName evidence="12">7,8-dihydro-6-hydroxymethylpterin-pyrophosphokinase</fullName>
    </alternativeName>
</protein>
<comment type="similarity">
    <text evidence="2">Belongs to the HPPK family.</text>
</comment>
<sequence>MKEIIITKGFPLGSHTESRIKSRALDSARLQNPNNQKAQNLQSQNLQSQNPKAQKKARNLKNILVLGIGGNQGQILHTFFHLLVWFIRHRSFEIIQTTSIYKNPAFGYTHQSDFLNAVLALRTSLNLVEIFRLIFYLERKFGRPRKRVFKNAPRTLDIDVIFYNQVILKRPYFKIPHSEYQNRGSVLVPIILQIKRWK</sequence>
<dbReference type="GO" id="GO:0005524">
    <property type="term" value="F:ATP binding"/>
    <property type="evidence" value="ECO:0007669"/>
    <property type="project" value="UniProtKB-KW"/>
</dbReference>
<keyword evidence="17" id="KW-1185">Reference proteome</keyword>
<comment type="pathway">
    <text evidence="1">Cofactor biosynthesis; tetrahydrofolate biosynthesis; 2-amino-4-hydroxy-6-hydroxymethyl-7,8-dihydropteridine diphosphate from 7,8-dihydroneopterin triphosphate: step 4/4.</text>
</comment>
<dbReference type="PROSITE" id="PS00794">
    <property type="entry name" value="HPPK"/>
    <property type="match status" value="1"/>
</dbReference>
<keyword evidence="6" id="KW-0547">Nucleotide-binding</keyword>
<evidence type="ECO:0000256" key="7">
    <source>
        <dbReference type="ARBA" id="ARBA00022777"/>
    </source>
</evidence>
<evidence type="ECO:0000256" key="14">
    <source>
        <dbReference type="SAM" id="Phobius"/>
    </source>
</evidence>
<dbReference type="EMBL" id="BASD01000004">
    <property type="protein sequence ID" value="GAD18167.1"/>
    <property type="molecule type" value="Genomic_DNA"/>
</dbReference>
<dbReference type="eggNOG" id="COG0801">
    <property type="taxonomic scope" value="Bacteria"/>
</dbReference>
<dbReference type="PANTHER" id="PTHR43071:SF1">
    <property type="entry name" value="2-AMINO-4-HYDROXY-6-HYDROXYMETHYLDIHYDROPTERIDINE PYROPHOSPHOKINASE"/>
    <property type="match status" value="1"/>
</dbReference>
<dbReference type="UniPathway" id="UPA00077">
    <property type="reaction ID" value="UER00155"/>
</dbReference>
<organism evidence="16 17">
    <name type="scientific">Helicobacter fennelliae MRY12-0050</name>
    <dbReference type="NCBI Taxonomy" id="1325130"/>
    <lineage>
        <taxon>Bacteria</taxon>
        <taxon>Pseudomonadati</taxon>
        <taxon>Campylobacterota</taxon>
        <taxon>Epsilonproteobacteria</taxon>
        <taxon>Campylobacterales</taxon>
        <taxon>Helicobacteraceae</taxon>
        <taxon>Helicobacter</taxon>
    </lineage>
</organism>
<dbReference type="CDD" id="cd00483">
    <property type="entry name" value="HPPK"/>
    <property type="match status" value="1"/>
</dbReference>
<comment type="caution">
    <text evidence="16">The sequence shown here is derived from an EMBL/GenBank/DDBJ whole genome shotgun (WGS) entry which is preliminary data.</text>
</comment>
<evidence type="ECO:0000256" key="2">
    <source>
        <dbReference type="ARBA" id="ARBA00005810"/>
    </source>
</evidence>
<dbReference type="AlphaFoldDB" id="T1DV23"/>
<dbReference type="NCBIfam" id="TIGR01498">
    <property type="entry name" value="folK"/>
    <property type="match status" value="1"/>
</dbReference>
<dbReference type="Pfam" id="PF01288">
    <property type="entry name" value="HPPK"/>
    <property type="match status" value="1"/>
</dbReference>
<feature type="region of interest" description="Disordered" evidence="13">
    <location>
        <begin position="33"/>
        <end position="53"/>
    </location>
</feature>
<evidence type="ECO:0000256" key="1">
    <source>
        <dbReference type="ARBA" id="ARBA00005051"/>
    </source>
</evidence>
<dbReference type="SUPFAM" id="SSF55083">
    <property type="entry name" value="6-hydroxymethyl-7,8-dihydropterin pyrophosphokinase, HPPK"/>
    <property type="match status" value="1"/>
</dbReference>
<evidence type="ECO:0000256" key="12">
    <source>
        <dbReference type="ARBA" id="ARBA00033413"/>
    </source>
</evidence>
<gene>
    <name evidence="16" type="ORF">HFN_1765</name>
</gene>
<feature type="compositionally biased region" description="Low complexity" evidence="13">
    <location>
        <begin position="34"/>
        <end position="50"/>
    </location>
</feature>
<dbReference type="STRING" id="1325130.HFN_1765"/>
<comment type="function">
    <text evidence="10">Catalyzes the transfer of pyrophosphate from adenosine triphosphate (ATP) to 6-hydroxymethyl-7,8-dihydropterin, an enzymatic step in folate biosynthesis pathway.</text>
</comment>
<keyword evidence="14" id="KW-1133">Transmembrane helix</keyword>
<dbReference type="InterPro" id="IPR000550">
    <property type="entry name" value="Hppk"/>
</dbReference>
<keyword evidence="5 16" id="KW-0808">Transferase</keyword>
<dbReference type="InterPro" id="IPR035907">
    <property type="entry name" value="Hppk_sf"/>
</dbReference>
<dbReference type="OrthoDB" id="9808041at2"/>
<dbReference type="GO" id="GO:0003848">
    <property type="term" value="F:2-amino-4-hydroxy-6-hydroxymethyldihydropteridine diphosphokinase activity"/>
    <property type="evidence" value="ECO:0007669"/>
    <property type="project" value="UniProtKB-EC"/>
</dbReference>
<evidence type="ECO:0000256" key="4">
    <source>
        <dbReference type="ARBA" id="ARBA00016218"/>
    </source>
</evidence>
<evidence type="ECO:0000313" key="16">
    <source>
        <dbReference type="EMBL" id="GAD18167.1"/>
    </source>
</evidence>
<evidence type="ECO:0000256" key="11">
    <source>
        <dbReference type="ARBA" id="ARBA00029766"/>
    </source>
</evidence>
<dbReference type="GO" id="GO:0016301">
    <property type="term" value="F:kinase activity"/>
    <property type="evidence" value="ECO:0007669"/>
    <property type="project" value="UniProtKB-KW"/>
</dbReference>
<keyword evidence="7 16" id="KW-0418">Kinase</keyword>
<proteinExistence type="inferred from homology"/>
<evidence type="ECO:0000256" key="3">
    <source>
        <dbReference type="ARBA" id="ARBA00013253"/>
    </source>
</evidence>
<keyword evidence="9" id="KW-0289">Folate biosynthesis</keyword>
<evidence type="ECO:0000256" key="8">
    <source>
        <dbReference type="ARBA" id="ARBA00022840"/>
    </source>
</evidence>
<evidence type="ECO:0000259" key="15">
    <source>
        <dbReference type="PROSITE" id="PS00794"/>
    </source>
</evidence>